<dbReference type="Pfam" id="PF13557">
    <property type="entry name" value="Phenol_MetA_deg"/>
    <property type="match status" value="1"/>
</dbReference>
<evidence type="ECO:0000313" key="2">
    <source>
        <dbReference type="Proteomes" id="UP000237662"/>
    </source>
</evidence>
<dbReference type="InterPro" id="IPR025737">
    <property type="entry name" value="FApF"/>
</dbReference>
<dbReference type="RefSeq" id="WP_104418357.1">
    <property type="nucleotide sequence ID" value="NZ_PTJC01000005.1"/>
</dbReference>
<dbReference type="AlphaFoldDB" id="A0A2S6I8F5"/>
<name>A0A2S6I8F5_9BACT</name>
<dbReference type="OrthoDB" id="1014491at2"/>
<reference evidence="1 2" key="1">
    <citation type="submission" date="2018-02" db="EMBL/GenBank/DDBJ databases">
        <title>Genomic Encyclopedia of Archaeal and Bacterial Type Strains, Phase II (KMG-II): from individual species to whole genera.</title>
        <authorList>
            <person name="Goeker M."/>
        </authorList>
    </citation>
    <scope>NUCLEOTIDE SEQUENCE [LARGE SCALE GENOMIC DNA]</scope>
    <source>
        <strain evidence="1 2">DSM 29526</strain>
    </source>
</reference>
<protein>
    <submittedName>
        <fullName evidence="1">Outer membrane putative beta-barrel porin/alpha-amylase</fullName>
    </submittedName>
</protein>
<accession>A0A2S6I8F5</accession>
<keyword evidence="2" id="KW-1185">Reference proteome</keyword>
<gene>
    <name evidence="1" type="ORF">CLV84_0719</name>
</gene>
<dbReference type="Proteomes" id="UP000237662">
    <property type="component" value="Unassembled WGS sequence"/>
</dbReference>
<comment type="caution">
    <text evidence="1">The sequence shown here is derived from an EMBL/GenBank/DDBJ whole genome shotgun (WGS) entry which is preliminary data.</text>
</comment>
<organism evidence="1 2">
    <name type="scientific">Neolewinella xylanilytica</name>
    <dbReference type="NCBI Taxonomy" id="1514080"/>
    <lineage>
        <taxon>Bacteria</taxon>
        <taxon>Pseudomonadati</taxon>
        <taxon>Bacteroidota</taxon>
        <taxon>Saprospiria</taxon>
        <taxon>Saprospirales</taxon>
        <taxon>Lewinellaceae</taxon>
        <taxon>Neolewinella</taxon>
    </lineage>
</organism>
<sequence length="253" mass="27925">MPWIPIVCLLLLTAYLPAQYSPTIVSGRPGQSINAATVGRGVYQVQTGLNLDWAREGRENLFDLSEVTDIRVGVFERLELSALIIGEADESTVAPRGTRRDRGISDTQLGGRYLFLENDGWRPAIAVRAHALLRAQDEDFRRERVGANLILAADWAVTDLLAFTANLSRTWPGDGSRSDDYVATLGFNLSDRWSSFVEVYGTMTGVATANYDGGFAYLVNDNLGLDLSVGWDGDYGVRSYFLDFGVSFRVDDH</sequence>
<dbReference type="EMBL" id="PTJC01000005">
    <property type="protein sequence ID" value="PPK87768.1"/>
    <property type="molecule type" value="Genomic_DNA"/>
</dbReference>
<proteinExistence type="predicted"/>
<evidence type="ECO:0000313" key="1">
    <source>
        <dbReference type="EMBL" id="PPK87768.1"/>
    </source>
</evidence>